<dbReference type="InterPro" id="IPR016897">
    <property type="entry name" value="SKP1"/>
</dbReference>
<comment type="pathway">
    <text evidence="1 6">Protein modification; protein ubiquitination.</text>
</comment>
<dbReference type="SMART" id="SM00512">
    <property type="entry name" value="Skp1"/>
    <property type="match status" value="1"/>
</dbReference>
<reference evidence="9" key="1">
    <citation type="submission" date="2022-12" db="EMBL/GenBank/DDBJ databases">
        <authorList>
            <person name="Petersen C."/>
        </authorList>
    </citation>
    <scope>NUCLEOTIDE SEQUENCE</scope>
    <source>
        <strain evidence="9">IBT 21472</strain>
    </source>
</reference>
<dbReference type="FunFam" id="3.30.710.10:FF:000026">
    <property type="entry name" value="E3 ubiquitin ligase complex SCF subunit"/>
    <property type="match status" value="1"/>
</dbReference>
<comment type="similarity">
    <text evidence="2 6">Belongs to the SKP1 family.</text>
</comment>
<dbReference type="SUPFAM" id="SSF54695">
    <property type="entry name" value="POZ domain"/>
    <property type="match status" value="1"/>
</dbReference>
<keyword evidence="4 6" id="KW-0833">Ubl conjugation pathway</keyword>
<comment type="subunit">
    <text evidence="3 6">Component of the SCF (SKP1-CUL1-F-box protein) E3 ubiquitin ligase complexes.</text>
</comment>
<dbReference type="Proteomes" id="UP001147746">
    <property type="component" value="Unassembled WGS sequence"/>
</dbReference>
<dbReference type="InterPro" id="IPR011333">
    <property type="entry name" value="SKP1/BTB/POZ_sf"/>
</dbReference>
<dbReference type="PANTHER" id="PTHR11165">
    <property type="entry name" value="SKP1"/>
    <property type="match status" value="1"/>
</dbReference>
<dbReference type="AlphaFoldDB" id="A0A9W9PYS1"/>
<dbReference type="CDD" id="cd18322">
    <property type="entry name" value="BTB_POZ_SKP1"/>
    <property type="match status" value="1"/>
</dbReference>
<organism evidence="9 10">
    <name type="scientific">Penicillium atrosanguineum</name>
    <dbReference type="NCBI Taxonomy" id="1132637"/>
    <lineage>
        <taxon>Eukaryota</taxon>
        <taxon>Fungi</taxon>
        <taxon>Dikarya</taxon>
        <taxon>Ascomycota</taxon>
        <taxon>Pezizomycotina</taxon>
        <taxon>Eurotiomycetes</taxon>
        <taxon>Eurotiomycetidae</taxon>
        <taxon>Eurotiales</taxon>
        <taxon>Aspergillaceae</taxon>
        <taxon>Penicillium</taxon>
    </lineage>
</organism>
<evidence type="ECO:0000256" key="5">
    <source>
        <dbReference type="ARBA" id="ARBA00045385"/>
    </source>
</evidence>
<protein>
    <recommendedName>
        <fullName evidence="6">E3 ubiquitin ligase complex SCF subunit</fullName>
    </recommendedName>
</protein>
<reference evidence="9" key="2">
    <citation type="journal article" date="2023" name="IMA Fungus">
        <title>Comparative genomic study of the Penicillium genus elucidates a diverse pangenome and 15 lateral gene transfer events.</title>
        <authorList>
            <person name="Petersen C."/>
            <person name="Sorensen T."/>
            <person name="Nielsen M.R."/>
            <person name="Sondergaard T.E."/>
            <person name="Sorensen J.L."/>
            <person name="Fitzpatrick D.A."/>
            <person name="Frisvad J.C."/>
            <person name="Nielsen K.L."/>
        </authorList>
    </citation>
    <scope>NUCLEOTIDE SEQUENCE</scope>
    <source>
        <strain evidence="9">IBT 21472</strain>
    </source>
</reference>
<keyword evidence="10" id="KW-1185">Reference proteome</keyword>
<dbReference type="EMBL" id="JAPZBO010000004">
    <property type="protein sequence ID" value="KAJ5318713.1"/>
    <property type="molecule type" value="Genomic_DNA"/>
</dbReference>
<gene>
    <name evidence="9" type="ORF">N7476_005133</name>
</gene>
<sequence length="161" mass="18635">MANPEATVTLTSSDDVDTKVERVVAERSVLIKDMLNYIGDTDEAIPIPNVNKRVLDKVITWCRHHHEHDRTTQEKRDSPEDTDVDNWDREFMRVDQELLFGIILAANYLNIEQLLDIGCKTVANTIKGKTAQEIRKIFNIQNDFTPGEEDQIRRENAWVKE</sequence>
<name>A0A9W9PYS1_9EURO</name>
<feature type="domain" description="SKP1 component POZ" evidence="8">
    <location>
        <begin position="8"/>
        <end position="67"/>
    </location>
</feature>
<feature type="domain" description="SKP1 component dimerisation" evidence="7">
    <location>
        <begin position="113"/>
        <end position="158"/>
    </location>
</feature>
<evidence type="ECO:0000256" key="3">
    <source>
        <dbReference type="ARBA" id="ARBA00011194"/>
    </source>
</evidence>
<evidence type="ECO:0000256" key="2">
    <source>
        <dbReference type="ARBA" id="ARBA00009993"/>
    </source>
</evidence>
<dbReference type="InterPro" id="IPR036296">
    <property type="entry name" value="SKP1-like_dim_sf"/>
</dbReference>
<dbReference type="InterPro" id="IPR016072">
    <property type="entry name" value="Skp1_comp_dimer"/>
</dbReference>
<comment type="function">
    <text evidence="5">Essential component of the SCF (SKP1-CUL1-F-box protein) E3 ubiquitin ligase complexes, which mediate the ubiquitination and subsequent proteasomal degradation of target proteins. Controls sulfur metabolite repression, probably by mediating the inactivation or degradation of the metR transcription factor.</text>
</comment>
<dbReference type="InterPro" id="IPR001232">
    <property type="entry name" value="SKP1-like"/>
</dbReference>
<evidence type="ECO:0000256" key="1">
    <source>
        <dbReference type="ARBA" id="ARBA00004906"/>
    </source>
</evidence>
<dbReference type="Gene3D" id="3.30.710.10">
    <property type="entry name" value="Potassium Channel Kv1.1, Chain A"/>
    <property type="match status" value="1"/>
</dbReference>
<evidence type="ECO:0000259" key="8">
    <source>
        <dbReference type="Pfam" id="PF03931"/>
    </source>
</evidence>
<comment type="caution">
    <text evidence="9">The sequence shown here is derived from an EMBL/GenBank/DDBJ whole genome shotgun (WGS) entry which is preliminary data.</text>
</comment>
<dbReference type="SUPFAM" id="SSF81382">
    <property type="entry name" value="Skp1 dimerisation domain-like"/>
    <property type="match status" value="1"/>
</dbReference>
<dbReference type="PIRSF" id="PIRSF028729">
    <property type="entry name" value="E3_ubiquit_lig_SCF_Skp"/>
    <property type="match status" value="1"/>
</dbReference>
<evidence type="ECO:0000259" key="7">
    <source>
        <dbReference type="Pfam" id="PF01466"/>
    </source>
</evidence>
<dbReference type="GO" id="GO:0006511">
    <property type="term" value="P:ubiquitin-dependent protein catabolic process"/>
    <property type="evidence" value="ECO:0007669"/>
    <property type="project" value="InterPro"/>
</dbReference>
<proteinExistence type="inferred from homology"/>
<accession>A0A9W9PYS1</accession>
<dbReference type="Pfam" id="PF01466">
    <property type="entry name" value="Skp1"/>
    <property type="match status" value="1"/>
</dbReference>
<dbReference type="Pfam" id="PF03931">
    <property type="entry name" value="Skp1_POZ"/>
    <property type="match status" value="1"/>
</dbReference>
<evidence type="ECO:0000313" key="9">
    <source>
        <dbReference type="EMBL" id="KAJ5318713.1"/>
    </source>
</evidence>
<dbReference type="InterPro" id="IPR016073">
    <property type="entry name" value="Skp1_comp_POZ"/>
</dbReference>
<evidence type="ECO:0000256" key="6">
    <source>
        <dbReference type="PIRNR" id="PIRNR028729"/>
    </source>
</evidence>
<evidence type="ECO:0000256" key="4">
    <source>
        <dbReference type="ARBA" id="ARBA00022786"/>
    </source>
</evidence>
<evidence type="ECO:0000313" key="10">
    <source>
        <dbReference type="Proteomes" id="UP001147746"/>
    </source>
</evidence>